<dbReference type="AlphaFoldDB" id="A0A345DRB1"/>
<evidence type="ECO:0000256" key="7">
    <source>
        <dbReference type="ARBA" id="ARBA00023315"/>
    </source>
</evidence>
<evidence type="ECO:0000256" key="1">
    <source>
        <dbReference type="ARBA" id="ARBA00000705"/>
    </source>
</evidence>
<dbReference type="NCBIfam" id="TIGR00651">
    <property type="entry name" value="pta"/>
    <property type="match status" value="1"/>
</dbReference>
<dbReference type="InterPro" id="IPR012147">
    <property type="entry name" value="P_Ac_Bu_trans"/>
</dbReference>
<evidence type="ECO:0000256" key="4">
    <source>
        <dbReference type="ARBA" id="ARBA00012707"/>
    </source>
</evidence>
<dbReference type="InterPro" id="IPR050500">
    <property type="entry name" value="Phos_Acetyltrans/Butyryltrans"/>
</dbReference>
<accession>A0A345DRB1</accession>
<proteinExistence type="inferred from homology"/>
<keyword evidence="11" id="KW-1185">Reference proteome</keyword>
<dbReference type="InterPro" id="IPR002505">
    <property type="entry name" value="PTA_PTB"/>
</dbReference>
<organism evidence="10 11">
    <name type="scientific">Spiroplasma phoeniceum P40</name>
    <dbReference type="NCBI Taxonomy" id="1276259"/>
    <lineage>
        <taxon>Bacteria</taxon>
        <taxon>Bacillati</taxon>
        <taxon>Mycoplasmatota</taxon>
        <taxon>Mollicutes</taxon>
        <taxon>Entomoplasmatales</taxon>
        <taxon>Spiroplasmataceae</taxon>
        <taxon>Spiroplasma</taxon>
    </lineage>
</organism>
<evidence type="ECO:0000256" key="6">
    <source>
        <dbReference type="ARBA" id="ARBA00022679"/>
    </source>
</evidence>
<dbReference type="RefSeq" id="WP_114565298.1">
    <property type="nucleotide sequence ID" value="NZ_CP031088.1"/>
</dbReference>
<dbReference type="Proteomes" id="UP000253689">
    <property type="component" value="Chromosome"/>
</dbReference>
<evidence type="ECO:0000256" key="5">
    <source>
        <dbReference type="ARBA" id="ARBA00021528"/>
    </source>
</evidence>
<dbReference type="PANTHER" id="PTHR43356">
    <property type="entry name" value="PHOSPHATE ACETYLTRANSFERASE"/>
    <property type="match status" value="1"/>
</dbReference>
<dbReference type="GO" id="GO:0008959">
    <property type="term" value="F:phosphate acetyltransferase activity"/>
    <property type="evidence" value="ECO:0007669"/>
    <property type="project" value="UniProtKB-EC"/>
</dbReference>
<evidence type="ECO:0000313" key="11">
    <source>
        <dbReference type="Proteomes" id="UP000253689"/>
    </source>
</evidence>
<keyword evidence="6" id="KW-0808">Transferase</keyword>
<sequence length="325" mass="36157">MNILKNIFKKINTFSHKIKIIFPEGNSERIQTVAKQLIGTNITPILVFATRAEVPTTIDELQREVIVVEEQNETELAEYFVELRKGKISLSEAKELVRECNYLAILWVKKGLADGMVGGITYDTKDIIGPALRIIKAKPSVKLVSSFFLMVRNNERYIFTDCALNIDPTAEELADIAYLGYEASQFFGFQKSNMALLSFSTKGSGRGTSVDKVRTAYELVQAKNLKNCSVDGEFQFDTAWDDAIRNKKAPSSVLKAPVDIFVFPNLDAGNIGYKIAQRLGGFEAIGPIVIGLDRPVNDLSRGATINDIYNTVLLTAYLCIYKSND</sequence>
<dbReference type="NCBIfam" id="NF007233">
    <property type="entry name" value="PRK09653.1"/>
    <property type="match status" value="1"/>
</dbReference>
<dbReference type="Gene3D" id="3.40.50.10750">
    <property type="entry name" value="Isocitrate/Isopropylmalate dehydrogenase-like"/>
    <property type="match status" value="1"/>
</dbReference>
<evidence type="ECO:0000256" key="8">
    <source>
        <dbReference type="ARBA" id="ARBA00031108"/>
    </source>
</evidence>
<evidence type="ECO:0000313" key="10">
    <source>
        <dbReference type="EMBL" id="AXF96752.1"/>
    </source>
</evidence>
<evidence type="ECO:0000256" key="2">
    <source>
        <dbReference type="ARBA" id="ARBA00004989"/>
    </source>
</evidence>
<protein>
    <recommendedName>
        <fullName evidence="5">Phosphate acetyltransferase</fullName>
        <ecNumber evidence="4">2.3.1.8</ecNumber>
    </recommendedName>
    <alternativeName>
        <fullName evidence="8">Phosphotransacetylase</fullName>
    </alternativeName>
</protein>
<comment type="similarity">
    <text evidence="3">Belongs to the phosphate acetyltransferase and butyryltransferase family.</text>
</comment>
<dbReference type="PANTHER" id="PTHR43356:SF3">
    <property type="entry name" value="PHOSPHATE ACETYLTRANSFERASE"/>
    <property type="match status" value="1"/>
</dbReference>
<gene>
    <name evidence="10" type="ORF">SDAV_001801</name>
</gene>
<comment type="pathway">
    <text evidence="2">Metabolic intermediate biosynthesis; acetyl-CoA biosynthesis; acetyl-CoA from acetate: step 2/2.</text>
</comment>
<dbReference type="KEGG" id="sphh:SDAV_001801"/>
<feature type="domain" description="Phosphate acetyl/butaryl transferase" evidence="9">
    <location>
        <begin position="3"/>
        <end position="316"/>
    </location>
</feature>
<dbReference type="Gene3D" id="3.40.50.10950">
    <property type="match status" value="1"/>
</dbReference>
<evidence type="ECO:0000259" key="9">
    <source>
        <dbReference type="Pfam" id="PF01515"/>
    </source>
</evidence>
<dbReference type="SUPFAM" id="SSF53659">
    <property type="entry name" value="Isocitrate/Isopropylmalate dehydrogenase-like"/>
    <property type="match status" value="1"/>
</dbReference>
<dbReference type="EMBL" id="CP031088">
    <property type="protein sequence ID" value="AXF96752.1"/>
    <property type="molecule type" value="Genomic_DNA"/>
</dbReference>
<comment type="catalytic activity">
    <reaction evidence="1">
        <text>acetyl-CoA + phosphate = acetyl phosphate + CoA</text>
        <dbReference type="Rhea" id="RHEA:19521"/>
        <dbReference type="ChEBI" id="CHEBI:22191"/>
        <dbReference type="ChEBI" id="CHEBI:43474"/>
        <dbReference type="ChEBI" id="CHEBI:57287"/>
        <dbReference type="ChEBI" id="CHEBI:57288"/>
        <dbReference type="EC" id="2.3.1.8"/>
    </reaction>
</comment>
<reference evidence="11" key="1">
    <citation type="submission" date="2018-07" db="EMBL/GenBank/DDBJ databases">
        <title>Complete Genome Sequence of Spiroplasma phoeniceum.</title>
        <authorList>
            <person name="Davis R.E."/>
            <person name="Shao J.Y."/>
            <person name="Zhao Y."/>
            <person name="Silver A."/>
            <person name="Stump z."/>
            <person name="Gasparich G."/>
        </authorList>
    </citation>
    <scope>NUCLEOTIDE SEQUENCE [LARGE SCALE GENOMIC DNA]</scope>
    <source>
        <strain evidence="11">P40</strain>
    </source>
</reference>
<dbReference type="InterPro" id="IPR004614">
    <property type="entry name" value="P_AcTrfase"/>
</dbReference>
<keyword evidence="7" id="KW-0012">Acyltransferase</keyword>
<dbReference type="EC" id="2.3.1.8" evidence="4"/>
<dbReference type="PIRSF" id="PIRSF000428">
    <property type="entry name" value="P_Ac_trans"/>
    <property type="match status" value="1"/>
</dbReference>
<evidence type="ECO:0000256" key="3">
    <source>
        <dbReference type="ARBA" id="ARBA00005656"/>
    </source>
</evidence>
<dbReference type="InterPro" id="IPR042113">
    <property type="entry name" value="P_AcTrfase_dom1"/>
</dbReference>
<name>A0A345DRB1_9MOLU</name>
<dbReference type="InterPro" id="IPR042112">
    <property type="entry name" value="P_AcTrfase_dom2"/>
</dbReference>
<dbReference type="Pfam" id="PF01515">
    <property type="entry name" value="PTA_PTB"/>
    <property type="match status" value="1"/>
</dbReference>